<evidence type="ECO:0000256" key="5">
    <source>
        <dbReference type="SAM" id="MobiDB-lite"/>
    </source>
</evidence>
<dbReference type="Pfam" id="PF00126">
    <property type="entry name" value="HTH_1"/>
    <property type="match status" value="1"/>
</dbReference>
<dbReference type="GO" id="GO:0003677">
    <property type="term" value="F:DNA binding"/>
    <property type="evidence" value="ECO:0007669"/>
    <property type="project" value="UniProtKB-KW"/>
</dbReference>
<dbReference type="Proteomes" id="UP000247811">
    <property type="component" value="Unassembled WGS sequence"/>
</dbReference>
<evidence type="ECO:0000256" key="2">
    <source>
        <dbReference type="ARBA" id="ARBA00023015"/>
    </source>
</evidence>
<feature type="region of interest" description="Disordered" evidence="5">
    <location>
        <begin position="297"/>
        <end position="325"/>
    </location>
</feature>
<evidence type="ECO:0000256" key="4">
    <source>
        <dbReference type="ARBA" id="ARBA00023163"/>
    </source>
</evidence>
<keyword evidence="2" id="KW-0805">Transcription regulation</keyword>
<dbReference type="InterPro" id="IPR036388">
    <property type="entry name" value="WH-like_DNA-bd_sf"/>
</dbReference>
<dbReference type="GO" id="GO:0003700">
    <property type="term" value="F:DNA-binding transcription factor activity"/>
    <property type="evidence" value="ECO:0007669"/>
    <property type="project" value="InterPro"/>
</dbReference>
<dbReference type="SUPFAM" id="SSF46785">
    <property type="entry name" value="Winged helix' DNA-binding domain"/>
    <property type="match status" value="1"/>
</dbReference>
<dbReference type="InterPro" id="IPR036390">
    <property type="entry name" value="WH_DNA-bd_sf"/>
</dbReference>
<dbReference type="EMBL" id="QJJS01000001">
    <property type="protein sequence ID" value="PXW99355.1"/>
    <property type="molecule type" value="Genomic_DNA"/>
</dbReference>
<dbReference type="Gene3D" id="3.40.190.10">
    <property type="entry name" value="Periplasmic binding protein-like II"/>
    <property type="match status" value="2"/>
</dbReference>
<dbReference type="Pfam" id="PF03466">
    <property type="entry name" value="LysR_substrate"/>
    <property type="match status" value="1"/>
</dbReference>
<reference evidence="7 8" key="1">
    <citation type="submission" date="2018-05" db="EMBL/GenBank/DDBJ databases">
        <title>Genomic Encyclopedia of Type Strains, Phase IV (KMG-IV): sequencing the most valuable type-strain genomes for metagenomic binning, comparative biology and taxonomic classification.</title>
        <authorList>
            <person name="Goeker M."/>
        </authorList>
    </citation>
    <scope>NUCLEOTIDE SEQUENCE [LARGE SCALE GENOMIC DNA]</scope>
    <source>
        <strain evidence="7 8">DSM 566</strain>
    </source>
</reference>
<evidence type="ECO:0000313" key="7">
    <source>
        <dbReference type="EMBL" id="PXW99355.1"/>
    </source>
</evidence>
<evidence type="ECO:0000259" key="6">
    <source>
        <dbReference type="PROSITE" id="PS50931"/>
    </source>
</evidence>
<evidence type="ECO:0000256" key="3">
    <source>
        <dbReference type="ARBA" id="ARBA00023125"/>
    </source>
</evidence>
<comment type="caution">
    <text evidence="7">The sequence shown here is derived from an EMBL/GenBank/DDBJ whole genome shotgun (WGS) entry which is preliminary data.</text>
</comment>
<dbReference type="PROSITE" id="PS50931">
    <property type="entry name" value="HTH_LYSR"/>
    <property type="match status" value="1"/>
</dbReference>
<keyword evidence="4" id="KW-0804">Transcription</keyword>
<sequence>MDLRQLNYFVAVAQTRHLGRAAEKLHLSQPPLTRQIQQLEAELGVQLFKRTPHGMELTPAGEELLRDAQSIRSLVAQAAERAQRVGRGQAGRLDVGVYGSAIFGLVPQVLAAFHAEHPEVELVLHHAQTPAQLPALRQGRVALVFERMLPEEVDVEVELVAREPLLLGLSEHHRLAAQDRVDVATLRDEKMLIGTSPSIAAMTLQLCRAHGFEPRLASPATDIVTATLLAAAGLGVTFVPGSMTSVHFPGVTYRPLQSRVDAYMDLHCFYLRDNGSPLLAALLQTVRAFRTRFAPARLRTRRSGSPGSATGLRSKPRARPGGQVE</sequence>
<dbReference type="RefSeq" id="WP_110398937.1">
    <property type="nucleotide sequence ID" value="NZ_QJJS01000001.1"/>
</dbReference>
<dbReference type="Gene3D" id="1.10.10.10">
    <property type="entry name" value="Winged helix-like DNA-binding domain superfamily/Winged helix DNA-binding domain"/>
    <property type="match status" value="1"/>
</dbReference>
<dbReference type="SUPFAM" id="SSF53850">
    <property type="entry name" value="Periplasmic binding protein-like II"/>
    <property type="match status" value="1"/>
</dbReference>
<keyword evidence="3" id="KW-0238">DNA-binding</keyword>
<name>A0A318H611_9BURK</name>
<dbReference type="OrthoDB" id="9157176at2"/>
<dbReference type="PRINTS" id="PR00039">
    <property type="entry name" value="HTHLYSR"/>
</dbReference>
<dbReference type="PANTHER" id="PTHR30346:SF0">
    <property type="entry name" value="HCA OPERON TRANSCRIPTIONAL ACTIVATOR HCAR"/>
    <property type="match status" value="1"/>
</dbReference>
<dbReference type="GO" id="GO:0032993">
    <property type="term" value="C:protein-DNA complex"/>
    <property type="evidence" value="ECO:0007669"/>
    <property type="project" value="TreeGrafter"/>
</dbReference>
<dbReference type="InterPro" id="IPR005119">
    <property type="entry name" value="LysR_subst-bd"/>
</dbReference>
<accession>A0A318H611</accession>
<dbReference type="FunFam" id="1.10.10.10:FF:000001">
    <property type="entry name" value="LysR family transcriptional regulator"/>
    <property type="match status" value="1"/>
</dbReference>
<evidence type="ECO:0000256" key="1">
    <source>
        <dbReference type="ARBA" id="ARBA00009437"/>
    </source>
</evidence>
<protein>
    <submittedName>
        <fullName evidence="7">LysR family transcriptional regulator</fullName>
    </submittedName>
</protein>
<dbReference type="AlphaFoldDB" id="A0A318H611"/>
<proteinExistence type="inferred from homology"/>
<gene>
    <name evidence="7" type="ORF">C7444_101185</name>
</gene>
<organism evidence="7 8">
    <name type="scientific">Sphaerotilus hippei</name>
    <dbReference type="NCBI Taxonomy" id="744406"/>
    <lineage>
        <taxon>Bacteria</taxon>
        <taxon>Pseudomonadati</taxon>
        <taxon>Pseudomonadota</taxon>
        <taxon>Betaproteobacteria</taxon>
        <taxon>Burkholderiales</taxon>
        <taxon>Sphaerotilaceae</taxon>
        <taxon>Sphaerotilus</taxon>
    </lineage>
</organism>
<keyword evidence="8" id="KW-1185">Reference proteome</keyword>
<dbReference type="PANTHER" id="PTHR30346">
    <property type="entry name" value="TRANSCRIPTIONAL DUAL REGULATOR HCAR-RELATED"/>
    <property type="match status" value="1"/>
</dbReference>
<evidence type="ECO:0000313" key="8">
    <source>
        <dbReference type="Proteomes" id="UP000247811"/>
    </source>
</evidence>
<feature type="domain" description="HTH lysR-type" evidence="6">
    <location>
        <begin position="1"/>
        <end position="58"/>
    </location>
</feature>
<comment type="similarity">
    <text evidence="1">Belongs to the LysR transcriptional regulatory family.</text>
</comment>
<dbReference type="InterPro" id="IPR000847">
    <property type="entry name" value="LysR_HTH_N"/>
</dbReference>